<keyword evidence="2" id="KW-1185">Reference proteome</keyword>
<evidence type="ECO:0000313" key="1">
    <source>
        <dbReference type="EMBL" id="MSU07074.1"/>
    </source>
</evidence>
<gene>
    <name evidence="1" type="ORF">FYJ80_09900</name>
</gene>
<name>A0A7X2PDS3_9SPIO</name>
<dbReference type="Proteomes" id="UP000460549">
    <property type="component" value="Unassembled WGS sequence"/>
</dbReference>
<evidence type="ECO:0000313" key="2">
    <source>
        <dbReference type="Proteomes" id="UP000460549"/>
    </source>
</evidence>
<accession>A0A7X2PDS3</accession>
<proteinExistence type="predicted"/>
<protein>
    <submittedName>
        <fullName evidence="1">Uncharacterized protein</fullName>
    </submittedName>
</protein>
<organism evidence="1 2">
    <name type="scientific">Bullifex porci</name>
    <dbReference type="NCBI Taxonomy" id="2606638"/>
    <lineage>
        <taxon>Bacteria</taxon>
        <taxon>Pseudomonadati</taxon>
        <taxon>Spirochaetota</taxon>
        <taxon>Spirochaetia</taxon>
        <taxon>Spirochaetales</taxon>
        <taxon>Spirochaetaceae</taxon>
        <taxon>Bullifex</taxon>
    </lineage>
</organism>
<reference evidence="1 2" key="1">
    <citation type="submission" date="2019-08" db="EMBL/GenBank/DDBJ databases">
        <title>In-depth cultivation of the pig gut microbiome towards novel bacterial diversity and tailored functional studies.</title>
        <authorList>
            <person name="Wylensek D."/>
            <person name="Hitch T.C.A."/>
            <person name="Clavel T."/>
        </authorList>
    </citation>
    <scope>NUCLEOTIDE SEQUENCE [LARGE SCALE GENOMIC DNA]</scope>
    <source>
        <strain evidence="1 2">NM-380-WT-3C1</strain>
    </source>
</reference>
<dbReference type="AlphaFoldDB" id="A0A7X2PDS3"/>
<dbReference type="EMBL" id="VUNN01000025">
    <property type="protein sequence ID" value="MSU07074.1"/>
    <property type="molecule type" value="Genomic_DNA"/>
</dbReference>
<sequence>MAMKEHGYRVPVEPIDLIYGFAGCHSSFAKRFADIAKAKNVDLFKLIVEVSKIDRKAPSVELIEKVADTL</sequence>
<comment type="caution">
    <text evidence="1">The sequence shown here is derived from an EMBL/GenBank/DDBJ whole genome shotgun (WGS) entry which is preliminary data.</text>
</comment>
<dbReference type="RefSeq" id="WP_154426478.1">
    <property type="nucleotide sequence ID" value="NZ_VUNN01000025.1"/>
</dbReference>